<evidence type="ECO:0000313" key="1">
    <source>
        <dbReference type="EMBL" id="RCG31991.1"/>
    </source>
</evidence>
<reference evidence="1 2" key="1">
    <citation type="submission" date="2018-06" db="EMBL/GenBank/DDBJ databases">
        <title>Sphaerisporangium craniellae sp. nov., isolated from a marine sponge in the South China Sea.</title>
        <authorList>
            <person name="Li L."/>
        </authorList>
    </citation>
    <scope>NUCLEOTIDE SEQUENCE [LARGE SCALE GENOMIC DNA]</scope>
    <source>
        <strain evidence="1 2">CCTCC AA 208026</strain>
    </source>
</reference>
<evidence type="ECO:0000313" key="2">
    <source>
        <dbReference type="Proteomes" id="UP000253094"/>
    </source>
</evidence>
<accession>A0A367FNZ5</accession>
<dbReference type="Proteomes" id="UP000253094">
    <property type="component" value="Unassembled WGS sequence"/>
</dbReference>
<comment type="caution">
    <text evidence="1">The sequence shown here is derived from an EMBL/GenBank/DDBJ whole genome shotgun (WGS) entry which is preliminary data.</text>
</comment>
<proteinExistence type="predicted"/>
<organism evidence="1 2">
    <name type="scientific">Sphaerisporangium album</name>
    <dbReference type="NCBI Taxonomy" id="509200"/>
    <lineage>
        <taxon>Bacteria</taxon>
        <taxon>Bacillati</taxon>
        <taxon>Actinomycetota</taxon>
        <taxon>Actinomycetes</taxon>
        <taxon>Streptosporangiales</taxon>
        <taxon>Streptosporangiaceae</taxon>
        <taxon>Sphaerisporangium</taxon>
    </lineage>
</organism>
<keyword evidence="2" id="KW-1185">Reference proteome</keyword>
<dbReference type="OrthoDB" id="4207206at2"/>
<name>A0A367FNZ5_9ACTN</name>
<dbReference type="EMBL" id="QOIL01000003">
    <property type="protein sequence ID" value="RCG31991.1"/>
    <property type="molecule type" value="Genomic_DNA"/>
</dbReference>
<dbReference type="RefSeq" id="WP_114027606.1">
    <property type="nucleotide sequence ID" value="NZ_QOIL01000003.1"/>
</dbReference>
<protein>
    <submittedName>
        <fullName evidence="1">Uncharacterized protein</fullName>
    </submittedName>
</protein>
<sequence length="62" mass="7252">MVESATSWSADHFSVPLYPRDRRVRPGQCVRGWIPYEVRKGTRPTSVTYLVDDGDPMEWKIR</sequence>
<dbReference type="AlphaFoldDB" id="A0A367FNZ5"/>
<gene>
    <name evidence="1" type="ORF">DQ384_05465</name>
</gene>